<sequence length="109" mass="13081">MYYVYKTHFTRICSECDSDLLTAIVLFNPNRPNLIHRNVIKLEQNIYIYLLQRYLHYKYDTEYEAKCKCERLLDTLQDITILGDMQMKDTSQENADDFGPLSRENFLKI</sequence>
<gene>
    <name evidence="4" type="ORF">ONB1V03_LOCUS18410</name>
</gene>
<evidence type="ECO:0000313" key="5">
    <source>
        <dbReference type="Proteomes" id="UP000728032"/>
    </source>
</evidence>
<organism evidence="4">
    <name type="scientific">Oppiella nova</name>
    <dbReference type="NCBI Taxonomy" id="334625"/>
    <lineage>
        <taxon>Eukaryota</taxon>
        <taxon>Metazoa</taxon>
        <taxon>Ecdysozoa</taxon>
        <taxon>Arthropoda</taxon>
        <taxon>Chelicerata</taxon>
        <taxon>Arachnida</taxon>
        <taxon>Acari</taxon>
        <taxon>Acariformes</taxon>
        <taxon>Sarcoptiformes</taxon>
        <taxon>Oribatida</taxon>
        <taxon>Brachypylina</taxon>
        <taxon>Oppioidea</taxon>
        <taxon>Oppiidae</taxon>
        <taxon>Oppiella</taxon>
    </lineage>
</organism>
<keyword evidence="2" id="KW-0804">Transcription</keyword>
<keyword evidence="1" id="KW-0805">Transcription regulation</keyword>
<protein>
    <submittedName>
        <fullName evidence="4">Uncharacterized protein</fullName>
    </submittedName>
</protein>
<accession>A0A7R9MKL6</accession>
<dbReference type="AlphaFoldDB" id="A0A7R9MKL6"/>
<dbReference type="SUPFAM" id="SSF48508">
    <property type="entry name" value="Nuclear receptor ligand-binding domain"/>
    <property type="match status" value="1"/>
</dbReference>
<reference evidence="4" key="1">
    <citation type="submission" date="2020-11" db="EMBL/GenBank/DDBJ databases">
        <authorList>
            <person name="Tran Van P."/>
        </authorList>
    </citation>
    <scope>NUCLEOTIDE SEQUENCE</scope>
</reference>
<name>A0A7R9MKL6_9ACAR</name>
<dbReference type="EMBL" id="OC940115">
    <property type="protein sequence ID" value="CAD7661850.1"/>
    <property type="molecule type" value="Genomic_DNA"/>
</dbReference>
<dbReference type="Proteomes" id="UP000728032">
    <property type="component" value="Unassembled WGS sequence"/>
</dbReference>
<evidence type="ECO:0000256" key="1">
    <source>
        <dbReference type="ARBA" id="ARBA00023015"/>
    </source>
</evidence>
<evidence type="ECO:0000256" key="2">
    <source>
        <dbReference type="ARBA" id="ARBA00023163"/>
    </source>
</evidence>
<dbReference type="OrthoDB" id="6352325at2759"/>
<dbReference type="InterPro" id="IPR035500">
    <property type="entry name" value="NHR-like_dom_sf"/>
</dbReference>
<proteinExistence type="predicted"/>
<keyword evidence="5" id="KW-1185">Reference proteome</keyword>
<evidence type="ECO:0000256" key="3">
    <source>
        <dbReference type="ARBA" id="ARBA00023170"/>
    </source>
</evidence>
<evidence type="ECO:0000313" key="4">
    <source>
        <dbReference type="EMBL" id="CAD7661850.1"/>
    </source>
</evidence>
<dbReference type="Gene3D" id="1.10.565.10">
    <property type="entry name" value="Retinoid X Receptor"/>
    <property type="match status" value="1"/>
</dbReference>
<keyword evidence="3" id="KW-0675">Receptor</keyword>
<dbReference type="EMBL" id="CAJPVJ010025290">
    <property type="protein sequence ID" value="CAG2178986.1"/>
    <property type="molecule type" value="Genomic_DNA"/>
</dbReference>